<dbReference type="OrthoDB" id="5551751at2759"/>
<name>A0A1V8SF86_9PEZI</name>
<evidence type="ECO:0000256" key="1">
    <source>
        <dbReference type="ARBA" id="ARBA00022729"/>
    </source>
</evidence>
<feature type="region of interest" description="Disordered" evidence="2">
    <location>
        <begin position="1"/>
        <end position="27"/>
    </location>
</feature>
<gene>
    <name evidence="4" type="ORF">B0A48_16084</name>
</gene>
<dbReference type="Proteomes" id="UP000192596">
    <property type="component" value="Unassembled WGS sequence"/>
</dbReference>
<feature type="domain" description="FAS1" evidence="3">
    <location>
        <begin position="24"/>
        <end position="173"/>
    </location>
</feature>
<evidence type="ECO:0000256" key="2">
    <source>
        <dbReference type="SAM" id="MobiDB-lite"/>
    </source>
</evidence>
<keyword evidence="1" id="KW-0732">Signal</keyword>
<evidence type="ECO:0000313" key="4">
    <source>
        <dbReference type="EMBL" id="OQN97763.1"/>
    </source>
</evidence>
<sequence length="177" mass="19293">MAQPNQQPLEALADSAPAPQSASSSILSDLLPSQKRINIFAGFTRDVSSVLSRLESTSENTTLLAPLNTVLSSLPRKPWESPADYDKLGANAYSGSEGSERAAENLKRFTEAHVVCERPWEEGKKVKTLGGGEVWWETHGEEGERRIMPGKVEVEGVVGKAGNGEVWMLRGVVDFRQ</sequence>
<protein>
    <recommendedName>
        <fullName evidence="3">FAS1 domain-containing protein</fullName>
    </recommendedName>
</protein>
<dbReference type="STRING" id="1507870.A0A1V8SF86"/>
<dbReference type="PANTHER" id="PTHR28156:SF1">
    <property type="entry name" value="FAS1 DOMAIN-CONTAINING PROTEIN YDR262W"/>
    <property type="match status" value="1"/>
</dbReference>
<evidence type="ECO:0000313" key="5">
    <source>
        <dbReference type="Proteomes" id="UP000192596"/>
    </source>
</evidence>
<keyword evidence="5" id="KW-1185">Reference proteome</keyword>
<dbReference type="InterPro" id="IPR036378">
    <property type="entry name" value="FAS1_dom_sf"/>
</dbReference>
<dbReference type="InterPro" id="IPR000782">
    <property type="entry name" value="FAS1_domain"/>
</dbReference>
<dbReference type="PROSITE" id="PS50213">
    <property type="entry name" value="FAS1"/>
    <property type="match status" value="1"/>
</dbReference>
<dbReference type="SUPFAM" id="SSF82153">
    <property type="entry name" value="FAS1 domain"/>
    <property type="match status" value="1"/>
</dbReference>
<dbReference type="EMBL" id="NAJO01000051">
    <property type="protein sequence ID" value="OQN97763.1"/>
    <property type="molecule type" value="Genomic_DNA"/>
</dbReference>
<organism evidence="4 5">
    <name type="scientific">Cryoendolithus antarcticus</name>
    <dbReference type="NCBI Taxonomy" id="1507870"/>
    <lineage>
        <taxon>Eukaryota</taxon>
        <taxon>Fungi</taxon>
        <taxon>Dikarya</taxon>
        <taxon>Ascomycota</taxon>
        <taxon>Pezizomycotina</taxon>
        <taxon>Dothideomycetes</taxon>
        <taxon>Dothideomycetidae</taxon>
        <taxon>Cladosporiales</taxon>
        <taxon>Cladosporiaceae</taxon>
        <taxon>Cryoendolithus</taxon>
    </lineage>
</organism>
<evidence type="ECO:0000259" key="3">
    <source>
        <dbReference type="PROSITE" id="PS50213"/>
    </source>
</evidence>
<feature type="compositionally biased region" description="Low complexity" evidence="2">
    <location>
        <begin position="11"/>
        <end position="27"/>
    </location>
</feature>
<proteinExistence type="predicted"/>
<dbReference type="InParanoid" id="A0A1V8SF86"/>
<dbReference type="InterPro" id="IPR040200">
    <property type="entry name" value="Mug57-like"/>
</dbReference>
<reference evidence="5" key="1">
    <citation type="submission" date="2017-03" db="EMBL/GenBank/DDBJ databases">
        <title>Genomes of endolithic fungi from Antarctica.</title>
        <authorList>
            <person name="Coleine C."/>
            <person name="Masonjones S."/>
            <person name="Stajich J.E."/>
        </authorList>
    </citation>
    <scope>NUCLEOTIDE SEQUENCE [LARGE SCALE GENOMIC DNA]</scope>
    <source>
        <strain evidence="5">CCFEE 5527</strain>
    </source>
</reference>
<comment type="caution">
    <text evidence="4">The sequence shown here is derived from an EMBL/GenBank/DDBJ whole genome shotgun (WGS) entry which is preliminary data.</text>
</comment>
<dbReference type="PANTHER" id="PTHR28156">
    <property type="entry name" value="FAS1 DOMAIN-CONTAINING PROTEIN YDR262W"/>
    <property type="match status" value="1"/>
</dbReference>
<accession>A0A1V8SF86</accession>
<dbReference type="AlphaFoldDB" id="A0A1V8SF86"/>